<dbReference type="PANTHER" id="PTHR24279">
    <property type="entry name" value="CYTOCHROME P450"/>
    <property type="match status" value="1"/>
</dbReference>
<sequence>MMELKEMTEKGIDPAKTEVVPLLTYLPMKKDLTPEEVNGHVVDVVAGGVDTSFYEKRIKVIFIKYPLPPRDPSNIAGNVRLPLGKERCFSIDTTRASLFTLAKSIYYNFYFFYYIRMTPSSPSLTRVLDQDVVLSGYHVPAKTHVTMEFYATTRSEKYFKEPLEFKPERWLRESKEVHPFSHLQFGFGPRMCLGRRVAELEMYVLVCKLLQRFRLEYHHEPLEMRQKLLTAPDKPVKIKFVDRV</sequence>
<evidence type="ECO:0000313" key="9">
    <source>
        <dbReference type="EMBL" id="CAH3175361.1"/>
    </source>
</evidence>
<accession>A0ABN8R969</accession>
<name>A0ABN8R969_9CNID</name>
<dbReference type="Pfam" id="PF00067">
    <property type="entry name" value="p450"/>
    <property type="match status" value="1"/>
</dbReference>
<dbReference type="PROSITE" id="PS00086">
    <property type="entry name" value="CYTOCHROME_P450"/>
    <property type="match status" value="1"/>
</dbReference>
<evidence type="ECO:0000256" key="5">
    <source>
        <dbReference type="ARBA" id="ARBA00023002"/>
    </source>
</evidence>
<comment type="caution">
    <text evidence="9">The sequence shown here is derived from an EMBL/GenBank/DDBJ whole genome shotgun (WGS) entry which is preliminary data.</text>
</comment>
<keyword evidence="7 8" id="KW-0503">Monooxygenase</keyword>
<dbReference type="InterPro" id="IPR002401">
    <property type="entry name" value="Cyt_P450_E_grp-I"/>
</dbReference>
<keyword evidence="6 8" id="KW-0408">Iron</keyword>
<dbReference type="PRINTS" id="PR00463">
    <property type="entry name" value="EP450I"/>
</dbReference>
<dbReference type="InterPro" id="IPR017972">
    <property type="entry name" value="Cyt_P450_CS"/>
</dbReference>
<evidence type="ECO:0000256" key="6">
    <source>
        <dbReference type="ARBA" id="ARBA00023004"/>
    </source>
</evidence>
<evidence type="ECO:0000256" key="1">
    <source>
        <dbReference type="ARBA" id="ARBA00001971"/>
    </source>
</evidence>
<dbReference type="InterPro" id="IPR050479">
    <property type="entry name" value="CYP11_CYP27_families"/>
</dbReference>
<gene>
    <name evidence="9" type="ORF">PEVE_00010095</name>
</gene>
<evidence type="ECO:0000256" key="2">
    <source>
        <dbReference type="ARBA" id="ARBA00010617"/>
    </source>
</evidence>
<evidence type="ECO:0000256" key="4">
    <source>
        <dbReference type="ARBA" id="ARBA00022723"/>
    </source>
</evidence>
<evidence type="ECO:0008006" key="11">
    <source>
        <dbReference type="Google" id="ProtNLM"/>
    </source>
</evidence>
<dbReference type="PANTHER" id="PTHR24279:SF120">
    <property type="entry name" value="CYTOCHROME P450"/>
    <property type="match status" value="1"/>
</dbReference>
<organism evidence="9 10">
    <name type="scientific">Porites evermanni</name>
    <dbReference type="NCBI Taxonomy" id="104178"/>
    <lineage>
        <taxon>Eukaryota</taxon>
        <taxon>Metazoa</taxon>
        <taxon>Cnidaria</taxon>
        <taxon>Anthozoa</taxon>
        <taxon>Hexacorallia</taxon>
        <taxon>Scleractinia</taxon>
        <taxon>Fungiina</taxon>
        <taxon>Poritidae</taxon>
        <taxon>Porites</taxon>
    </lineage>
</organism>
<dbReference type="SUPFAM" id="SSF48264">
    <property type="entry name" value="Cytochrome P450"/>
    <property type="match status" value="1"/>
</dbReference>
<dbReference type="InterPro" id="IPR036396">
    <property type="entry name" value="Cyt_P450_sf"/>
</dbReference>
<evidence type="ECO:0000313" key="10">
    <source>
        <dbReference type="Proteomes" id="UP001159427"/>
    </source>
</evidence>
<reference evidence="9 10" key="1">
    <citation type="submission" date="2022-05" db="EMBL/GenBank/DDBJ databases">
        <authorList>
            <consortium name="Genoscope - CEA"/>
            <person name="William W."/>
        </authorList>
    </citation>
    <scope>NUCLEOTIDE SEQUENCE [LARGE SCALE GENOMIC DNA]</scope>
</reference>
<evidence type="ECO:0000256" key="7">
    <source>
        <dbReference type="ARBA" id="ARBA00023033"/>
    </source>
</evidence>
<dbReference type="Proteomes" id="UP001159427">
    <property type="component" value="Unassembled WGS sequence"/>
</dbReference>
<keyword evidence="10" id="KW-1185">Reference proteome</keyword>
<dbReference type="InterPro" id="IPR001128">
    <property type="entry name" value="Cyt_P450"/>
</dbReference>
<proteinExistence type="inferred from homology"/>
<evidence type="ECO:0000256" key="8">
    <source>
        <dbReference type="RuleBase" id="RU000461"/>
    </source>
</evidence>
<keyword evidence="3 8" id="KW-0349">Heme</keyword>
<comment type="similarity">
    <text evidence="2 8">Belongs to the cytochrome P450 family.</text>
</comment>
<dbReference type="EMBL" id="CALNXI010001704">
    <property type="protein sequence ID" value="CAH3175361.1"/>
    <property type="molecule type" value="Genomic_DNA"/>
</dbReference>
<dbReference type="Gene3D" id="1.10.630.10">
    <property type="entry name" value="Cytochrome P450"/>
    <property type="match status" value="1"/>
</dbReference>
<keyword evidence="5 8" id="KW-0560">Oxidoreductase</keyword>
<protein>
    <recommendedName>
        <fullName evidence="11">Cytochrome P450</fullName>
    </recommendedName>
</protein>
<evidence type="ECO:0000256" key="3">
    <source>
        <dbReference type="ARBA" id="ARBA00022617"/>
    </source>
</evidence>
<comment type="cofactor">
    <cofactor evidence="1">
        <name>heme</name>
        <dbReference type="ChEBI" id="CHEBI:30413"/>
    </cofactor>
</comment>
<keyword evidence="4 8" id="KW-0479">Metal-binding</keyword>